<accession>A0AAJ6IGP4</accession>
<reference evidence="3 4" key="2">
    <citation type="submission" date="2023-04" db="EMBL/GenBank/DDBJ databases">
        <title>Acinetobacter johnsonii isolate AYTCM encoding NDM-1, OXA-58 and PER-1.</title>
        <authorList>
            <person name="Tian C."/>
            <person name="Wang S."/>
            <person name="Fan X."/>
            <person name="Xia D."/>
        </authorList>
    </citation>
    <scope>NUCLEOTIDE SEQUENCE [LARGE SCALE GENOMIC DNA]</scope>
    <source>
        <strain evidence="3 4">AYTCM</strain>
    </source>
</reference>
<feature type="transmembrane region" description="Helical" evidence="1">
    <location>
        <begin position="7"/>
        <end position="25"/>
    </location>
</feature>
<gene>
    <name evidence="2" type="ORF">N7566_07650</name>
    <name evidence="3" type="ORF">QBJ73_05795</name>
</gene>
<organism evidence="3 4">
    <name type="scientific">Acinetobacter johnsonii</name>
    <dbReference type="NCBI Taxonomy" id="40214"/>
    <lineage>
        <taxon>Bacteria</taxon>
        <taxon>Pseudomonadati</taxon>
        <taxon>Pseudomonadota</taxon>
        <taxon>Gammaproteobacteria</taxon>
        <taxon>Moraxellales</taxon>
        <taxon>Moraxellaceae</taxon>
        <taxon>Acinetobacter</taxon>
    </lineage>
</organism>
<keyword evidence="1" id="KW-0812">Transmembrane</keyword>
<sequence length="208" mass="24681">MKHLLHIVLTAISIALAGLIFLISHEETVWLKWEWVKYLISLLLSHENLRFSEKFITESITYVVYVIYLIALLFLSFFSIKFSLKYLDQDVIERKKVKEFEQANDFYLPIYLGYAFVAISLPTLKSFILFFVLMLIVLARTRFFYFNPIFLVLGYKFYFIKHIDDSKVLVISKKEIKTIDELFEDSNGDMRSYIALTKVNEYTFLILD</sequence>
<proteinExistence type="predicted"/>
<keyword evidence="1" id="KW-1133">Transmembrane helix</keyword>
<dbReference type="Proteomes" id="UP001244586">
    <property type="component" value="Chromosome"/>
</dbReference>
<dbReference type="AlphaFoldDB" id="A0AAJ6IGP4"/>
<evidence type="ECO:0000313" key="2">
    <source>
        <dbReference type="EMBL" id="MDG9786866.1"/>
    </source>
</evidence>
<dbReference type="EMBL" id="JAOECG010000007">
    <property type="protein sequence ID" value="MDG9786866.1"/>
    <property type="molecule type" value="Genomic_DNA"/>
</dbReference>
<feature type="transmembrane region" description="Helical" evidence="1">
    <location>
        <begin position="62"/>
        <end position="84"/>
    </location>
</feature>
<evidence type="ECO:0000313" key="3">
    <source>
        <dbReference type="EMBL" id="WMG19082.1"/>
    </source>
</evidence>
<dbReference type="RefSeq" id="WP_058951574.1">
    <property type="nucleotide sequence ID" value="NZ_CP037424.1"/>
</dbReference>
<protein>
    <submittedName>
        <fullName evidence="3">Uncharacterized protein</fullName>
    </submittedName>
</protein>
<evidence type="ECO:0000313" key="4">
    <source>
        <dbReference type="Proteomes" id="UP001244586"/>
    </source>
</evidence>
<keyword evidence="4" id="KW-1185">Reference proteome</keyword>
<dbReference type="EMBL" id="CP121776">
    <property type="protein sequence ID" value="WMG19082.1"/>
    <property type="molecule type" value="Genomic_DNA"/>
</dbReference>
<dbReference type="Proteomes" id="UP001157887">
    <property type="component" value="Unassembled WGS sequence"/>
</dbReference>
<reference evidence="2" key="1">
    <citation type="submission" date="2022-09" db="EMBL/GenBank/DDBJ databases">
        <title>Intensive care unit water sources are persistently colonized with multi-drug resistant bacteria and are the site of extensive horizontal gene transfer of antibiotic resistance genes.</title>
        <authorList>
            <person name="Diorio-Toth L."/>
        </authorList>
    </citation>
    <scope>NUCLEOTIDE SEQUENCE</scope>
    <source>
        <strain evidence="2">GD04065</strain>
    </source>
</reference>
<evidence type="ECO:0000256" key="1">
    <source>
        <dbReference type="SAM" id="Phobius"/>
    </source>
</evidence>
<name>A0AAJ6IGP4_ACIJO</name>
<keyword evidence="1" id="KW-0472">Membrane</keyword>